<dbReference type="SUPFAM" id="SSF53756">
    <property type="entry name" value="UDP-Glycosyltransferase/glycogen phosphorylase"/>
    <property type="match status" value="1"/>
</dbReference>
<evidence type="ECO:0000256" key="1">
    <source>
        <dbReference type="ARBA" id="ARBA00022676"/>
    </source>
</evidence>
<dbReference type="PANTHER" id="PTHR12526:SF510">
    <property type="entry name" value="D-INOSITOL 3-PHOSPHATE GLYCOSYLTRANSFERASE"/>
    <property type="match status" value="1"/>
</dbReference>
<dbReference type="CDD" id="cd03801">
    <property type="entry name" value="GT4_PimA-like"/>
    <property type="match status" value="1"/>
</dbReference>
<dbReference type="GO" id="GO:0016757">
    <property type="term" value="F:glycosyltransferase activity"/>
    <property type="evidence" value="ECO:0007669"/>
    <property type="project" value="UniProtKB-KW"/>
</dbReference>
<proteinExistence type="predicted"/>
<dbReference type="EMBL" id="JBEWZI010000035">
    <property type="protein sequence ID" value="MET7016312.1"/>
    <property type="molecule type" value="Genomic_DNA"/>
</dbReference>
<evidence type="ECO:0000313" key="5">
    <source>
        <dbReference type="EMBL" id="MET7016312.1"/>
    </source>
</evidence>
<name>A0ABV2TQV1_9RHOO</name>
<reference evidence="5 6" key="1">
    <citation type="submission" date="2024-07" db="EMBL/GenBank/DDBJ databases">
        <title>Uliginosibacterium flavum JJ3220;KACC:17644.</title>
        <authorList>
            <person name="Kim M.K."/>
        </authorList>
    </citation>
    <scope>NUCLEOTIDE SEQUENCE [LARGE SCALE GENOMIC DNA]</scope>
    <source>
        <strain evidence="5 6">KACC:17644</strain>
    </source>
</reference>
<protein>
    <submittedName>
        <fullName evidence="5">Glycosyltransferase family 4 protein</fullName>
        <ecNumber evidence="5">2.4.-.-</ecNumber>
    </submittedName>
</protein>
<comment type="caution">
    <text evidence="5">The sequence shown here is derived from an EMBL/GenBank/DDBJ whole genome shotgun (WGS) entry which is preliminary data.</text>
</comment>
<dbReference type="Pfam" id="PF00534">
    <property type="entry name" value="Glycos_transf_1"/>
    <property type="match status" value="1"/>
</dbReference>
<dbReference type="Gene3D" id="3.40.50.2000">
    <property type="entry name" value="Glycogen Phosphorylase B"/>
    <property type="match status" value="2"/>
</dbReference>
<keyword evidence="2 5" id="KW-0808">Transferase</keyword>
<dbReference type="RefSeq" id="WP_354602770.1">
    <property type="nucleotide sequence ID" value="NZ_JBEWZI010000035.1"/>
</dbReference>
<feature type="domain" description="Glycosyltransferase subfamily 4-like N-terminal" evidence="4">
    <location>
        <begin position="16"/>
        <end position="189"/>
    </location>
</feature>
<dbReference type="InterPro" id="IPR001296">
    <property type="entry name" value="Glyco_trans_1"/>
</dbReference>
<gene>
    <name evidence="5" type="ORF">ABXR19_19160</name>
</gene>
<feature type="domain" description="Glycosyl transferase family 1" evidence="3">
    <location>
        <begin position="204"/>
        <end position="357"/>
    </location>
</feature>
<evidence type="ECO:0000256" key="2">
    <source>
        <dbReference type="ARBA" id="ARBA00022679"/>
    </source>
</evidence>
<evidence type="ECO:0000259" key="4">
    <source>
        <dbReference type="Pfam" id="PF13579"/>
    </source>
</evidence>
<sequence length="383" mass="42070">MVDVVVATIMRPEGDTGVQTHFRTFLVWLQGRDLPASLITPYAVPAWLLYPVFGMRRLIDCVSGVASVWWYRYWHALFLEWALRAKLADGVARVVYAQCPLSAAAALRARRNAAQKVVLVVHFNVSQADEWAGKGMIAHDGAYANSIRTFEAQALPNLDGLVFVSDFMRRELLGRIPALGRVPFTVVPNFVADPGLPDVSATPEADLVLVGSLEPRKNQVFGLDVLAAAQRMGRTLTLTIAGDGPDRAMLERRAEDLGVAAQVRFLGFVRNAAALFVQHRACLHTARIENLPLTLVEALSRGVPVFAPAVGGIGEVFDDGVEGRLIPLDEAQRAAEILIEWFDEEGRLAKAGRLARERFLRDFESDVAAERLSSFLFSVARPS</sequence>
<evidence type="ECO:0000313" key="6">
    <source>
        <dbReference type="Proteomes" id="UP001549691"/>
    </source>
</evidence>
<accession>A0ABV2TQV1</accession>
<dbReference type="Pfam" id="PF13579">
    <property type="entry name" value="Glyco_trans_4_4"/>
    <property type="match status" value="1"/>
</dbReference>
<dbReference type="Proteomes" id="UP001549691">
    <property type="component" value="Unassembled WGS sequence"/>
</dbReference>
<dbReference type="PANTHER" id="PTHR12526">
    <property type="entry name" value="GLYCOSYLTRANSFERASE"/>
    <property type="match status" value="1"/>
</dbReference>
<keyword evidence="6" id="KW-1185">Reference proteome</keyword>
<dbReference type="InterPro" id="IPR028098">
    <property type="entry name" value="Glyco_trans_4-like_N"/>
</dbReference>
<keyword evidence="1 5" id="KW-0328">Glycosyltransferase</keyword>
<dbReference type="EC" id="2.4.-.-" evidence="5"/>
<organism evidence="5 6">
    <name type="scientific">Uliginosibacterium flavum</name>
    <dbReference type="NCBI Taxonomy" id="1396831"/>
    <lineage>
        <taxon>Bacteria</taxon>
        <taxon>Pseudomonadati</taxon>
        <taxon>Pseudomonadota</taxon>
        <taxon>Betaproteobacteria</taxon>
        <taxon>Rhodocyclales</taxon>
        <taxon>Zoogloeaceae</taxon>
        <taxon>Uliginosibacterium</taxon>
    </lineage>
</organism>
<evidence type="ECO:0000259" key="3">
    <source>
        <dbReference type="Pfam" id="PF00534"/>
    </source>
</evidence>